<evidence type="ECO:0000313" key="2">
    <source>
        <dbReference type="Proteomes" id="UP000808337"/>
    </source>
</evidence>
<gene>
    <name evidence="1" type="ORF">IPP15_05885</name>
</gene>
<dbReference type="EMBL" id="JADKGY010000001">
    <property type="protein sequence ID" value="MBK9981945.1"/>
    <property type="molecule type" value="Genomic_DNA"/>
</dbReference>
<protein>
    <submittedName>
        <fullName evidence="1">Uncharacterized protein</fullName>
    </submittedName>
</protein>
<dbReference type="AlphaFoldDB" id="A0A9D7SRH5"/>
<accession>A0A9D7SRH5</accession>
<dbReference type="Proteomes" id="UP000808337">
    <property type="component" value="Unassembled WGS sequence"/>
</dbReference>
<sequence length="49" mass="5223">MERKALTPLAVLFEPDTFDNKENTPIAVLLIPVVFDKSALSPSVPAGGI</sequence>
<comment type="caution">
    <text evidence="1">The sequence shown here is derived from an EMBL/GenBank/DDBJ whole genome shotgun (WGS) entry which is preliminary data.</text>
</comment>
<reference evidence="1 2" key="1">
    <citation type="submission" date="2020-10" db="EMBL/GenBank/DDBJ databases">
        <title>Connecting structure to function with the recovery of over 1000 high-quality activated sludge metagenome-assembled genomes encoding full-length rRNA genes using long-read sequencing.</title>
        <authorList>
            <person name="Singleton C.M."/>
            <person name="Petriglieri F."/>
            <person name="Kristensen J.M."/>
            <person name="Kirkegaard R.H."/>
            <person name="Michaelsen T.Y."/>
            <person name="Andersen M.H."/>
            <person name="Karst S.M."/>
            <person name="Dueholm M.S."/>
            <person name="Nielsen P.H."/>
            <person name="Albertsen M."/>
        </authorList>
    </citation>
    <scope>NUCLEOTIDE SEQUENCE [LARGE SCALE GENOMIC DNA]</scope>
    <source>
        <strain evidence="1">Ribe_18-Q3-R11-54_MAXAC.273</strain>
    </source>
</reference>
<proteinExistence type="predicted"/>
<name>A0A9D7SRH5_9BACT</name>
<evidence type="ECO:0000313" key="1">
    <source>
        <dbReference type="EMBL" id="MBK9981945.1"/>
    </source>
</evidence>
<organism evidence="1 2">
    <name type="scientific">Candidatus Opimibacter skivensis</name>
    <dbReference type="NCBI Taxonomy" id="2982028"/>
    <lineage>
        <taxon>Bacteria</taxon>
        <taxon>Pseudomonadati</taxon>
        <taxon>Bacteroidota</taxon>
        <taxon>Saprospiria</taxon>
        <taxon>Saprospirales</taxon>
        <taxon>Saprospiraceae</taxon>
        <taxon>Candidatus Opimibacter</taxon>
    </lineage>
</organism>